<evidence type="ECO:0000313" key="6">
    <source>
        <dbReference type="EMBL" id="PJJ54305.1"/>
    </source>
</evidence>
<dbReference type="PANTHER" id="PTHR30055">
    <property type="entry name" value="HTH-TYPE TRANSCRIPTIONAL REGULATOR RUTR"/>
    <property type="match status" value="1"/>
</dbReference>
<dbReference type="Pfam" id="PF00440">
    <property type="entry name" value="TetR_N"/>
    <property type="match status" value="1"/>
</dbReference>
<evidence type="ECO:0000256" key="4">
    <source>
        <dbReference type="PROSITE-ProRule" id="PRU00335"/>
    </source>
</evidence>
<proteinExistence type="predicted"/>
<evidence type="ECO:0000313" key="7">
    <source>
        <dbReference type="Proteomes" id="UP000230842"/>
    </source>
</evidence>
<name>A0A2M9B8N4_9ACTN</name>
<dbReference type="InterPro" id="IPR050109">
    <property type="entry name" value="HTH-type_TetR-like_transc_reg"/>
</dbReference>
<dbReference type="InterPro" id="IPR001647">
    <property type="entry name" value="HTH_TetR"/>
</dbReference>
<dbReference type="GO" id="GO:0003700">
    <property type="term" value="F:DNA-binding transcription factor activity"/>
    <property type="evidence" value="ECO:0007669"/>
    <property type="project" value="TreeGrafter"/>
</dbReference>
<dbReference type="PROSITE" id="PS01081">
    <property type="entry name" value="HTH_TETR_1"/>
    <property type="match status" value="1"/>
</dbReference>
<organism evidence="6 7">
    <name type="scientific">Mumia flava</name>
    <dbReference type="NCBI Taxonomy" id="1348852"/>
    <lineage>
        <taxon>Bacteria</taxon>
        <taxon>Bacillati</taxon>
        <taxon>Actinomycetota</taxon>
        <taxon>Actinomycetes</taxon>
        <taxon>Propionibacteriales</taxon>
        <taxon>Nocardioidaceae</taxon>
        <taxon>Mumia</taxon>
    </lineage>
</organism>
<keyword evidence="7" id="KW-1185">Reference proteome</keyword>
<dbReference type="EMBL" id="PGEZ01000002">
    <property type="protein sequence ID" value="PJJ54305.1"/>
    <property type="molecule type" value="Genomic_DNA"/>
</dbReference>
<keyword evidence="2 4" id="KW-0238">DNA-binding</keyword>
<comment type="caution">
    <text evidence="6">The sequence shown here is derived from an EMBL/GenBank/DDBJ whole genome shotgun (WGS) entry which is preliminary data.</text>
</comment>
<feature type="domain" description="HTH tetR-type" evidence="5">
    <location>
        <begin position="25"/>
        <end position="85"/>
    </location>
</feature>
<protein>
    <submittedName>
        <fullName evidence="6">AcrR family transcriptional regulator</fullName>
    </submittedName>
</protein>
<reference evidence="6 7" key="1">
    <citation type="submission" date="2017-11" db="EMBL/GenBank/DDBJ databases">
        <title>Genomic Encyclopedia of Archaeal and Bacterial Type Strains, Phase II (KMG-II): From Individual Species to Whole Genera.</title>
        <authorList>
            <person name="Goeker M."/>
        </authorList>
    </citation>
    <scope>NUCLEOTIDE SEQUENCE [LARGE SCALE GENOMIC DNA]</scope>
    <source>
        <strain evidence="6 7">DSM 27763</strain>
    </source>
</reference>
<gene>
    <name evidence="6" type="ORF">CLV56_3814</name>
</gene>
<evidence type="ECO:0000259" key="5">
    <source>
        <dbReference type="PROSITE" id="PS50977"/>
    </source>
</evidence>
<dbReference type="InterPro" id="IPR023772">
    <property type="entry name" value="DNA-bd_HTH_TetR-type_CS"/>
</dbReference>
<evidence type="ECO:0000256" key="1">
    <source>
        <dbReference type="ARBA" id="ARBA00023015"/>
    </source>
</evidence>
<dbReference type="SUPFAM" id="SSF46689">
    <property type="entry name" value="Homeodomain-like"/>
    <property type="match status" value="1"/>
</dbReference>
<dbReference type="PANTHER" id="PTHR30055:SF234">
    <property type="entry name" value="HTH-TYPE TRANSCRIPTIONAL REGULATOR BETI"/>
    <property type="match status" value="1"/>
</dbReference>
<accession>A0A2M9B8N4</accession>
<dbReference type="GO" id="GO:0000976">
    <property type="term" value="F:transcription cis-regulatory region binding"/>
    <property type="evidence" value="ECO:0007669"/>
    <property type="project" value="TreeGrafter"/>
</dbReference>
<dbReference type="InterPro" id="IPR009057">
    <property type="entry name" value="Homeodomain-like_sf"/>
</dbReference>
<dbReference type="Proteomes" id="UP000230842">
    <property type="component" value="Unassembled WGS sequence"/>
</dbReference>
<keyword evidence="3" id="KW-0804">Transcription</keyword>
<feature type="DNA-binding region" description="H-T-H motif" evidence="4">
    <location>
        <begin position="48"/>
        <end position="67"/>
    </location>
</feature>
<evidence type="ECO:0000256" key="3">
    <source>
        <dbReference type="ARBA" id="ARBA00023163"/>
    </source>
</evidence>
<keyword evidence="1" id="KW-0805">Transcription regulation</keyword>
<dbReference type="AlphaFoldDB" id="A0A2M9B8N4"/>
<dbReference type="PROSITE" id="PS50977">
    <property type="entry name" value="HTH_TETR_2"/>
    <property type="match status" value="1"/>
</dbReference>
<evidence type="ECO:0000256" key="2">
    <source>
        <dbReference type="ARBA" id="ARBA00023125"/>
    </source>
</evidence>
<dbReference type="PRINTS" id="PR00455">
    <property type="entry name" value="HTHTETR"/>
</dbReference>
<sequence length="211" mass="23718">MNSKMFGWSAAMLRCVSTLRAAQKRMTYELFLEKGLELFGTKGYAATTVDDIASAAGSTRTTFYLHFASKAELMSALLEKVDTILTSSDDPPLPVVVESGSRALIRAWLDRKFSQWDEIKPYLTASYQAMHEPDVIERTEQWFESAVGDMIAGLDKAGRFDASVRKIRCTLAFGQLEYLSRRYFAVGWATPREICLEELTDSWCHLLTDAG</sequence>
<dbReference type="Gene3D" id="1.10.357.10">
    <property type="entry name" value="Tetracycline Repressor, domain 2"/>
    <property type="match status" value="1"/>
</dbReference>